<proteinExistence type="predicted"/>
<evidence type="ECO:0000313" key="3">
    <source>
        <dbReference type="EMBL" id="NKE08830.1"/>
    </source>
</evidence>
<name>A0A846TPG2_9MICC</name>
<dbReference type="AlphaFoldDB" id="A0A846TPG2"/>
<dbReference type="Pfam" id="PF01381">
    <property type="entry name" value="HTH_3"/>
    <property type="match status" value="1"/>
</dbReference>
<dbReference type="SUPFAM" id="SSF47413">
    <property type="entry name" value="lambda repressor-like DNA-binding domains"/>
    <property type="match status" value="1"/>
</dbReference>
<dbReference type="SMART" id="SM00530">
    <property type="entry name" value="HTH_XRE"/>
    <property type="match status" value="1"/>
</dbReference>
<accession>A0A846TPG2</accession>
<gene>
    <name evidence="3" type="ORF">GTW58_02470</name>
</gene>
<dbReference type="Proteomes" id="UP000521379">
    <property type="component" value="Unassembled WGS sequence"/>
</dbReference>
<dbReference type="PROSITE" id="PS50943">
    <property type="entry name" value="HTH_CROC1"/>
    <property type="match status" value="1"/>
</dbReference>
<evidence type="ECO:0000259" key="2">
    <source>
        <dbReference type="PROSITE" id="PS50943"/>
    </source>
</evidence>
<dbReference type="CDD" id="cd00093">
    <property type="entry name" value="HTH_XRE"/>
    <property type="match status" value="1"/>
</dbReference>
<keyword evidence="4" id="KW-1185">Reference proteome</keyword>
<dbReference type="Gene3D" id="1.10.260.40">
    <property type="entry name" value="lambda repressor-like DNA-binding domains"/>
    <property type="match status" value="1"/>
</dbReference>
<feature type="domain" description="HTH cro/C1-type" evidence="2">
    <location>
        <begin position="40"/>
        <end position="86"/>
    </location>
</feature>
<evidence type="ECO:0000256" key="1">
    <source>
        <dbReference type="SAM" id="MobiDB-lite"/>
    </source>
</evidence>
<sequence>MKLSELKSHDQIADGRREADPEYAAEADRLELADAVSRAVVRYRSEHNLTQTAFGNNFGWKQPHVARLERGDVTPSIETLQRLARAGVVEVHIEQERTYVQELASA</sequence>
<comment type="caution">
    <text evidence="3">The sequence shown here is derived from an EMBL/GenBank/DDBJ whole genome shotgun (WGS) entry which is preliminary data.</text>
</comment>
<organism evidence="3 4">
    <name type="scientific">Kocuria subflava</name>
    <dbReference type="NCBI Taxonomy" id="1736139"/>
    <lineage>
        <taxon>Bacteria</taxon>
        <taxon>Bacillati</taxon>
        <taxon>Actinomycetota</taxon>
        <taxon>Actinomycetes</taxon>
        <taxon>Micrococcales</taxon>
        <taxon>Micrococcaceae</taxon>
        <taxon>Kocuria</taxon>
    </lineage>
</organism>
<feature type="region of interest" description="Disordered" evidence="1">
    <location>
        <begin position="1"/>
        <end position="21"/>
    </location>
</feature>
<dbReference type="EMBL" id="JAAVUN010000002">
    <property type="protein sequence ID" value="NKE08830.1"/>
    <property type="molecule type" value="Genomic_DNA"/>
</dbReference>
<dbReference type="InterPro" id="IPR001387">
    <property type="entry name" value="Cro/C1-type_HTH"/>
</dbReference>
<evidence type="ECO:0000313" key="4">
    <source>
        <dbReference type="Proteomes" id="UP000521379"/>
    </source>
</evidence>
<dbReference type="GO" id="GO:0003677">
    <property type="term" value="F:DNA binding"/>
    <property type="evidence" value="ECO:0007669"/>
    <property type="project" value="InterPro"/>
</dbReference>
<reference evidence="3 4" key="1">
    <citation type="submission" date="2020-02" db="EMBL/GenBank/DDBJ databases">
        <authorList>
            <person name="Sun Q."/>
        </authorList>
    </citation>
    <scope>NUCLEOTIDE SEQUENCE [LARGE SCALE GENOMIC DNA]</scope>
    <source>
        <strain evidence="3 4">YIM 13062</strain>
    </source>
</reference>
<protein>
    <submittedName>
        <fullName evidence="3">Helix-turn-helix transcriptional regulator</fullName>
    </submittedName>
</protein>
<dbReference type="InterPro" id="IPR010982">
    <property type="entry name" value="Lambda_DNA-bd_dom_sf"/>
</dbReference>
<dbReference type="RefSeq" id="WP_157980576.1">
    <property type="nucleotide sequence ID" value="NZ_JAAVUN010000002.1"/>
</dbReference>